<reference evidence="1" key="2">
    <citation type="submission" date="2020-09" db="EMBL/GenBank/DDBJ databases">
        <authorList>
            <person name="Sun Q."/>
            <person name="Ohkuma M."/>
        </authorList>
    </citation>
    <scope>NUCLEOTIDE SEQUENCE</scope>
    <source>
        <strain evidence="1">JCM 3086</strain>
    </source>
</reference>
<accession>A0A917KK68</accession>
<evidence type="ECO:0000313" key="1">
    <source>
        <dbReference type="EMBL" id="GGJ15292.1"/>
    </source>
</evidence>
<dbReference type="SUPFAM" id="SSF57938">
    <property type="entry name" value="DnaJ/Hsp40 cysteine-rich domain"/>
    <property type="match status" value="1"/>
</dbReference>
<dbReference type="AlphaFoldDB" id="A0A917KK68"/>
<sequence>MMPQHAPSPRVCRNCDGFATAAITTGTRHSDGTRATLRVACPTCKGTGHTTPTPAPALAQAGR</sequence>
<dbReference type="InterPro" id="IPR036410">
    <property type="entry name" value="HSP_DnaJ_Cys-rich_dom_sf"/>
</dbReference>
<evidence type="ECO:0000313" key="2">
    <source>
        <dbReference type="Proteomes" id="UP000657574"/>
    </source>
</evidence>
<proteinExistence type="predicted"/>
<protein>
    <submittedName>
        <fullName evidence="1">Uncharacterized protein</fullName>
    </submittedName>
</protein>
<organism evidence="1 2">
    <name type="scientific">Streptomyces brasiliensis</name>
    <dbReference type="NCBI Taxonomy" id="1954"/>
    <lineage>
        <taxon>Bacteria</taxon>
        <taxon>Bacillati</taxon>
        <taxon>Actinomycetota</taxon>
        <taxon>Actinomycetes</taxon>
        <taxon>Kitasatosporales</taxon>
        <taxon>Streptomycetaceae</taxon>
        <taxon>Streptomyces</taxon>
    </lineage>
</organism>
<dbReference type="EMBL" id="BMQA01000007">
    <property type="protein sequence ID" value="GGJ15292.1"/>
    <property type="molecule type" value="Genomic_DNA"/>
</dbReference>
<dbReference type="Proteomes" id="UP000657574">
    <property type="component" value="Unassembled WGS sequence"/>
</dbReference>
<gene>
    <name evidence="1" type="ORF">GCM10010121_027470</name>
</gene>
<comment type="caution">
    <text evidence="1">The sequence shown here is derived from an EMBL/GenBank/DDBJ whole genome shotgun (WGS) entry which is preliminary data.</text>
</comment>
<reference evidence="1" key="1">
    <citation type="journal article" date="2014" name="Int. J. Syst. Evol. Microbiol.">
        <title>Complete genome sequence of Corynebacterium casei LMG S-19264T (=DSM 44701T), isolated from a smear-ripened cheese.</title>
        <authorList>
            <consortium name="US DOE Joint Genome Institute (JGI-PGF)"/>
            <person name="Walter F."/>
            <person name="Albersmeier A."/>
            <person name="Kalinowski J."/>
            <person name="Ruckert C."/>
        </authorList>
    </citation>
    <scope>NUCLEOTIDE SEQUENCE</scope>
    <source>
        <strain evidence="1">JCM 3086</strain>
    </source>
</reference>
<keyword evidence="2" id="KW-1185">Reference proteome</keyword>
<name>A0A917KK68_9ACTN</name>